<dbReference type="SUPFAM" id="SSF46689">
    <property type="entry name" value="Homeodomain-like"/>
    <property type="match status" value="1"/>
</dbReference>
<dbReference type="GO" id="GO:0006338">
    <property type="term" value="P:chromatin remodeling"/>
    <property type="evidence" value="ECO:0007669"/>
    <property type="project" value="InterPro"/>
</dbReference>
<dbReference type="Gene3D" id="1.10.10.60">
    <property type="entry name" value="Homeodomain-like"/>
    <property type="match status" value="1"/>
</dbReference>
<comment type="subcellular location">
    <subcellularLocation>
        <location evidence="1">Nucleus</location>
    </subcellularLocation>
</comment>
<dbReference type="InterPro" id="IPR027109">
    <property type="entry name" value="Swc4/Dmap1"/>
</dbReference>
<feature type="domain" description="Myb-like" evidence="10">
    <location>
        <begin position="159"/>
        <end position="206"/>
    </location>
</feature>
<evidence type="ECO:0000256" key="3">
    <source>
        <dbReference type="ARBA" id="ARBA00019132"/>
    </source>
</evidence>
<dbReference type="GO" id="GO:0000812">
    <property type="term" value="C:Swr1 complex"/>
    <property type="evidence" value="ECO:0007669"/>
    <property type="project" value="TreeGrafter"/>
</dbReference>
<organism evidence="11 12">
    <name type="scientific">Zygosaccharomyces bailii (strain CLIB 213 / ATCC 58445 / CBS 680 / BCRC 21525 / NBRC 1098 / NCYC 1416 / NRRL Y-2227)</name>
    <dbReference type="NCBI Taxonomy" id="1333698"/>
    <lineage>
        <taxon>Eukaryota</taxon>
        <taxon>Fungi</taxon>
        <taxon>Dikarya</taxon>
        <taxon>Ascomycota</taxon>
        <taxon>Saccharomycotina</taxon>
        <taxon>Saccharomycetes</taxon>
        <taxon>Saccharomycetales</taxon>
        <taxon>Saccharomycetaceae</taxon>
        <taxon>Zygosaccharomyces</taxon>
    </lineage>
</organism>
<evidence type="ECO:0000256" key="7">
    <source>
        <dbReference type="ARBA" id="ARBA00023242"/>
    </source>
</evidence>
<accession>A0A8J2T3Z6</accession>
<dbReference type="GO" id="GO:0000122">
    <property type="term" value="P:negative regulation of transcription by RNA polymerase II"/>
    <property type="evidence" value="ECO:0007669"/>
    <property type="project" value="TreeGrafter"/>
</dbReference>
<sequence>MSSSDIFDVLNIQQKSKSHGSSASPPPLSVPPTASKAPKPQVTGMQRELYNLLGENQPPIAIQPASKFKDKLTALSKPSPWTFAEFKANDAVRLHHWVKGSKELVSEETQESPYAKFNVHLRIPSFDKESYESFMSNDKSSNDSVKQEDSGSPDIVENGDWSYEEVEYLFQLCRKYDLRWFVIQDRYKYDKSRTLEELKERFYKVCQRFFLAKNPNDPLLPSLNFPKEKEIERKKYLQRLLSRSAAEIAEEEALIVESRKFEMAAKKTLNERESLLRLLDSPNSDQSVSQYLTSQGMSQLYGSLFSDKSRKRKHESNVPENPWMRQQQLFALQRQQLQQMHDRKQETQETGQLKKTKKQKQEMQTAIKRKAESVYAEHLLQNFNAEERRSLGVMAHGEKLPPGVYLRSTKISAFKPALQNKVATALQELGLSVRPAMPTYDVVQRHEELLKRIVILVTLKKHLDKLEAEKAITK</sequence>
<evidence type="ECO:0000256" key="4">
    <source>
        <dbReference type="ARBA" id="ARBA00022853"/>
    </source>
</evidence>
<dbReference type="Pfam" id="PF16282">
    <property type="entry name" value="SANT_DAMP1_like"/>
    <property type="match status" value="1"/>
</dbReference>
<dbReference type="SMART" id="SM00717">
    <property type="entry name" value="SANT"/>
    <property type="match status" value="1"/>
</dbReference>
<keyword evidence="6" id="KW-0804">Transcription</keyword>
<dbReference type="PANTHER" id="PTHR12855:SF10">
    <property type="entry name" value="DNA METHYLTRANSFERASE 1-ASSOCIATED PROTEIN 1"/>
    <property type="match status" value="1"/>
</dbReference>
<name>A0A8J2T3Z6_ZYGB2</name>
<dbReference type="Proteomes" id="UP000019375">
    <property type="component" value="Unassembled WGS sequence"/>
</dbReference>
<keyword evidence="5" id="KW-0805">Transcription regulation</keyword>
<proteinExistence type="inferred from homology"/>
<dbReference type="InterPro" id="IPR009057">
    <property type="entry name" value="Homeodomain-like_sf"/>
</dbReference>
<gene>
    <name evidence="11" type="ORF">BN860_07866g</name>
</gene>
<evidence type="ECO:0000256" key="1">
    <source>
        <dbReference type="ARBA" id="ARBA00004123"/>
    </source>
</evidence>
<dbReference type="InterPro" id="IPR001005">
    <property type="entry name" value="SANT/Myb"/>
</dbReference>
<dbReference type="PANTHER" id="PTHR12855">
    <property type="entry name" value="DNA METHYLTRANSFERASE 1-ASSOCIATED PROTEIN 1 FAMILY MEMBER"/>
    <property type="match status" value="1"/>
</dbReference>
<dbReference type="CDD" id="cd11658">
    <property type="entry name" value="SANT_DMAP1_like"/>
    <property type="match status" value="1"/>
</dbReference>
<evidence type="ECO:0000313" key="12">
    <source>
        <dbReference type="Proteomes" id="UP000019375"/>
    </source>
</evidence>
<dbReference type="OrthoDB" id="19740at2759"/>
<evidence type="ECO:0000313" key="11">
    <source>
        <dbReference type="EMBL" id="CDF87503.1"/>
    </source>
</evidence>
<evidence type="ECO:0000259" key="10">
    <source>
        <dbReference type="PROSITE" id="PS50090"/>
    </source>
</evidence>
<keyword evidence="4" id="KW-0156">Chromatin regulator</keyword>
<dbReference type="InterPro" id="IPR032563">
    <property type="entry name" value="DAMP1_SANT-like"/>
</dbReference>
<dbReference type="GO" id="GO:0006281">
    <property type="term" value="P:DNA repair"/>
    <property type="evidence" value="ECO:0007669"/>
    <property type="project" value="InterPro"/>
</dbReference>
<protein>
    <recommendedName>
        <fullName evidence="3">SWR1-complex protein 4</fullName>
    </recommendedName>
</protein>
<keyword evidence="7" id="KW-0539">Nucleus</keyword>
<evidence type="ECO:0000256" key="5">
    <source>
        <dbReference type="ARBA" id="ARBA00023015"/>
    </source>
</evidence>
<comment type="similarity">
    <text evidence="2">Belongs to the SWC4 family.</text>
</comment>
<evidence type="ECO:0000256" key="9">
    <source>
        <dbReference type="SAM" id="MobiDB-lite"/>
    </source>
</evidence>
<reference evidence="12" key="1">
    <citation type="journal article" date="2013" name="Genome Announc.">
        <title>Genome sequence of the food spoilage yeast Zygosaccharomyces bailii CLIB 213(T).</title>
        <authorList>
            <person name="Galeote V."/>
            <person name="Bigey F."/>
            <person name="Devillers H."/>
            <person name="Neuveglise C."/>
            <person name="Dequin S."/>
        </authorList>
    </citation>
    <scope>NUCLEOTIDE SEQUENCE [LARGE SCALE GENOMIC DNA]</scope>
    <source>
        <strain evidence="12">CLIB 213 / ATCC 58445 / CBS 680 / CCRC 21525 / NBRC 1098 / NCYC 1416 / NRRL Y-2227</strain>
    </source>
</reference>
<dbReference type="AlphaFoldDB" id="A0A8J2T3Z6"/>
<evidence type="ECO:0000256" key="6">
    <source>
        <dbReference type="ARBA" id="ARBA00023163"/>
    </source>
</evidence>
<dbReference type="GO" id="GO:0035267">
    <property type="term" value="C:NuA4 histone acetyltransferase complex"/>
    <property type="evidence" value="ECO:0007669"/>
    <property type="project" value="InterPro"/>
</dbReference>
<feature type="region of interest" description="Disordered" evidence="9">
    <location>
        <begin position="14"/>
        <end position="43"/>
    </location>
</feature>
<dbReference type="GO" id="GO:0003714">
    <property type="term" value="F:transcription corepressor activity"/>
    <property type="evidence" value="ECO:0007669"/>
    <property type="project" value="TreeGrafter"/>
</dbReference>
<comment type="function">
    <text evidence="8">Component of the SWR1 complex which mediates the ATP-dependent exchange of histone H2A for the H2A variant HZT1 leading to transcriptional regulation of selected genes by chromatin remodeling. Component of the NuA4 histone acetyltransferase complex which is involved in transcriptional activation of selected genes principally by acetylation of nucleosomal histone H4 and H2A. The NuA4 complex is also involved in DNA repair.</text>
</comment>
<dbReference type="PROSITE" id="PS50090">
    <property type="entry name" value="MYB_LIKE"/>
    <property type="match status" value="1"/>
</dbReference>
<evidence type="ECO:0000256" key="2">
    <source>
        <dbReference type="ARBA" id="ARBA00006918"/>
    </source>
</evidence>
<keyword evidence="12" id="KW-1185">Reference proteome</keyword>
<evidence type="ECO:0000256" key="8">
    <source>
        <dbReference type="ARBA" id="ARBA00025264"/>
    </source>
</evidence>
<dbReference type="EMBL" id="HG316454">
    <property type="protein sequence ID" value="CDF87503.1"/>
    <property type="molecule type" value="Genomic_DNA"/>
</dbReference>
<feature type="region of interest" description="Disordered" evidence="9">
    <location>
        <begin position="133"/>
        <end position="157"/>
    </location>
</feature>
<feature type="compositionally biased region" description="Polar residues" evidence="9">
    <location>
        <begin position="133"/>
        <end position="144"/>
    </location>
</feature>